<feature type="non-terminal residue" evidence="5">
    <location>
        <position position="1"/>
    </location>
</feature>
<evidence type="ECO:0000313" key="5">
    <source>
        <dbReference type="EMBL" id="CAG09188.1"/>
    </source>
</evidence>
<feature type="repeat" description="ANK" evidence="3">
    <location>
        <begin position="234"/>
        <end position="266"/>
    </location>
</feature>
<dbReference type="InterPro" id="IPR036770">
    <property type="entry name" value="Ankyrin_rpt-contain_sf"/>
</dbReference>
<dbReference type="AlphaFoldDB" id="Q4RQZ4"/>
<evidence type="ECO:0000256" key="4">
    <source>
        <dbReference type="SAM" id="MobiDB-lite"/>
    </source>
</evidence>
<reference evidence="5" key="2">
    <citation type="submission" date="2004-02" db="EMBL/GenBank/DDBJ databases">
        <authorList>
            <consortium name="Genoscope"/>
            <consortium name="Whitehead Institute Centre for Genome Research"/>
        </authorList>
    </citation>
    <scope>NUCLEOTIDE SEQUENCE</scope>
</reference>
<dbReference type="PANTHER" id="PTHR46680:SF5">
    <property type="entry name" value="NFKB INHIBITOR EPSILON"/>
    <property type="match status" value="1"/>
</dbReference>
<dbReference type="EMBL" id="CAAE01015003">
    <property type="protein sequence ID" value="CAG09188.1"/>
    <property type="molecule type" value="Genomic_DNA"/>
</dbReference>
<dbReference type="InterPro" id="IPR051070">
    <property type="entry name" value="NF-kappa-B_inhibitor"/>
</dbReference>
<gene>
    <name evidence="5" type="ORF">GSTENG00030391001</name>
</gene>
<dbReference type="PROSITE" id="PS50088">
    <property type="entry name" value="ANK_REPEAT"/>
    <property type="match status" value="4"/>
</dbReference>
<keyword evidence="2 3" id="KW-0040">ANK repeat</keyword>
<dbReference type="OrthoDB" id="10254947at2759"/>
<dbReference type="PANTHER" id="PTHR46680">
    <property type="entry name" value="NF-KAPPA-B INHIBITOR ALPHA"/>
    <property type="match status" value="1"/>
</dbReference>
<dbReference type="PRINTS" id="PR01415">
    <property type="entry name" value="ANKYRIN"/>
</dbReference>
<name>Q4RQZ4_TETNG</name>
<dbReference type="InterPro" id="IPR002110">
    <property type="entry name" value="Ankyrin_rpt"/>
</dbReference>
<dbReference type="SUPFAM" id="SSF48403">
    <property type="entry name" value="Ankyrin repeat"/>
    <property type="match status" value="1"/>
</dbReference>
<feature type="repeat" description="ANK" evidence="3">
    <location>
        <begin position="268"/>
        <end position="296"/>
    </location>
</feature>
<feature type="region of interest" description="Disordered" evidence="4">
    <location>
        <begin position="70"/>
        <end position="92"/>
    </location>
</feature>
<evidence type="ECO:0000256" key="2">
    <source>
        <dbReference type="ARBA" id="ARBA00023043"/>
    </source>
</evidence>
<evidence type="ECO:0000256" key="3">
    <source>
        <dbReference type="PROSITE-ProRule" id="PRU00023"/>
    </source>
</evidence>
<dbReference type="PROSITE" id="PS50297">
    <property type="entry name" value="ANK_REP_REGION"/>
    <property type="match status" value="4"/>
</dbReference>
<dbReference type="GO" id="GO:0051059">
    <property type="term" value="F:NF-kappaB binding"/>
    <property type="evidence" value="ECO:0007669"/>
    <property type="project" value="TreeGrafter"/>
</dbReference>
<comment type="caution">
    <text evidence="5">The sequence shown here is derived from an EMBL/GenBank/DDBJ whole genome shotgun (WGS) entry which is preliminary data.</text>
</comment>
<proteinExistence type="predicted"/>
<sequence>MASDNCRKDASLEENRIDSGIDSYRSILRSVEPRETSTDATELGDKFLAEERLDSSYGSSSITIESLSENVGGCTISSPGEEPGQSPELSEQEENLLTTITEDGDTILHLAIIHEEELFAQQLIQLFPKNVLDIQNNLYQIVSDVTAGSFSGSSLGALNGKSPPSPLHLATYLNLTPVVRELMEKGASLELQDRDGNTALHVACQQGQTEMAGEMTRRVSPSQLAPILETQNWKGLACLHLAALNRQHQIISDLARKGANLNIQEGTSGKAPLHFAVELRDITTVKLLLSRGANVDPAMFNGCTPLHLAVGRRDAAIANILCQSGADMMLRNVEDETALDLAD</sequence>
<feature type="repeat" description="ANK" evidence="3">
    <location>
        <begin position="301"/>
        <end position="333"/>
    </location>
</feature>
<organism evidence="5">
    <name type="scientific">Tetraodon nigroviridis</name>
    <name type="common">Spotted green pufferfish</name>
    <name type="synonym">Chelonodon nigroviridis</name>
    <dbReference type="NCBI Taxonomy" id="99883"/>
    <lineage>
        <taxon>Eukaryota</taxon>
        <taxon>Metazoa</taxon>
        <taxon>Chordata</taxon>
        <taxon>Craniata</taxon>
        <taxon>Vertebrata</taxon>
        <taxon>Euteleostomi</taxon>
        <taxon>Actinopterygii</taxon>
        <taxon>Neopterygii</taxon>
        <taxon>Teleostei</taxon>
        <taxon>Neoteleostei</taxon>
        <taxon>Acanthomorphata</taxon>
        <taxon>Eupercaria</taxon>
        <taxon>Tetraodontiformes</taxon>
        <taxon>Tetradontoidea</taxon>
        <taxon>Tetraodontidae</taxon>
        <taxon>Tetraodon</taxon>
    </lineage>
</organism>
<reference evidence="5" key="1">
    <citation type="journal article" date="2004" name="Nature">
        <title>Genome duplication in the teleost fish Tetraodon nigroviridis reveals the early vertebrate proto-karyotype.</title>
        <authorList>
            <person name="Jaillon O."/>
            <person name="Aury J.-M."/>
            <person name="Brunet F."/>
            <person name="Petit J.-L."/>
            <person name="Stange-Thomann N."/>
            <person name="Mauceli E."/>
            <person name="Bouneau L."/>
            <person name="Fischer C."/>
            <person name="Ozouf-Costaz C."/>
            <person name="Bernot A."/>
            <person name="Nicaud S."/>
            <person name="Jaffe D."/>
            <person name="Fisher S."/>
            <person name="Lutfalla G."/>
            <person name="Dossat C."/>
            <person name="Segurens B."/>
            <person name="Dasilva C."/>
            <person name="Salanoubat M."/>
            <person name="Levy M."/>
            <person name="Boudet N."/>
            <person name="Castellano S."/>
            <person name="Anthouard V."/>
            <person name="Jubin C."/>
            <person name="Castelli V."/>
            <person name="Katinka M."/>
            <person name="Vacherie B."/>
            <person name="Biemont C."/>
            <person name="Skalli Z."/>
            <person name="Cattolico L."/>
            <person name="Poulain J."/>
            <person name="De Berardinis V."/>
            <person name="Cruaud C."/>
            <person name="Duprat S."/>
            <person name="Brottier P."/>
            <person name="Coutanceau J.-P."/>
            <person name="Gouzy J."/>
            <person name="Parra G."/>
            <person name="Lardier G."/>
            <person name="Chapple C."/>
            <person name="McKernan K.J."/>
            <person name="McEwan P."/>
            <person name="Bosak S."/>
            <person name="Kellis M."/>
            <person name="Volff J.-N."/>
            <person name="Guigo R."/>
            <person name="Zody M.C."/>
            <person name="Mesirov J."/>
            <person name="Lindblad-Toh K."/>
            <person name="Birren B."/>
            <person name="Nusbaum C."/>
            <person name="Kahn D."/>
            <person name="Robinson-Rechavi M."/>
            <person name="Laudet V."/>
            <person name="Schachter V."/>
            <person name="Quetier F."/>
            <person name="Saurin W."/>
            <person name="Scarpelli C."/>
            <person name="Wincker P."/>
            <person name="Lander E.S."/>
            <person name="Weissenbach J."/>
            <person name="Roest Crollius H."/>
        </authorList>
    </citation>
    <scope>NUCLEOTIDE SEQUENCE [LARGE SCALE GENOMIC DNA]</scope>
</reference>
<feature type="repeat" description="ANK" evidence="3">
    <location>
        <begin position="162"/>
        <end position="194"/>
    </location>
</feature>
<evidence type="ECO:0000256" key="1">
    <source>
        <dbReference type="ARBA" id="ARBA00022737"/>
    </source>
</evidence>
<protein>
    <submittedName>
        <fullName evidence="5">(spotted green pufferfish) hypothetical protein</fullName>
    </submittedName>
</protein>
<accession>Q4RQZ4</accession>
<dbReference type="SMART" id="SM00248">
    <property type="entry name" value="ANK"/>
    <property type="match status" value="6"/>
</dbReference>
<dbReference type="Pfam" id="PF12796">
    <property type="entry name" value="Ank_2"/>
    <property type="match status" value="2"/>
</dbReference>
<dbReference type="GO" id="GO:0071356">
    <property type="term" value="P:cellular response to tumor necrosis factor"/>
    <property type="evidence" value="ECO:0007669"/>
    <property type="project" value="TreeGrafter"/>
</dbReference>
<dbReference type="KEGG" id="tng:GSTEN00030391G001"/>
<dbReference type="GO" id="GO:0005829">
    <property type="term" value="C:cytosol"/>
    <property type="evidence" value="ECO:0007669"/>
    <property type="project" value="TreeGrafter"/>
</dbReference>
<dbReference type="Gene3D" id="1.25.40.20">
    <property type="entry name" value="Ankyrin repeat-containing domain"/>
    <property type="match status" value="1"/>
</dbReference>
<keyword evidence="1" id="KW-0677">Repeat</keyword>